<dbReference type="InterPro" id="IPR001650">
    <property type="entry name" value="Helicase_C-like"/>
</dbReference>
<dbReference type="RefSeq" id="WP_147703520.1">
    <property type="nucleotide sequence ID" value="NZ_VDUY01000002.1"/>
</dbReference>
<keyword evidence="4" id="KW-0378">Hydrolase</keyword>
<dbReference type="Proteomes" id="UP000321548">
    <property type="component" value="Unassembled WGS sequence"/>
</dbReference>
<evidence type="ECO:0000256" key="1">
    <source>
        <dbReference type="SAM" id="MobiDB-lite"/>
    </source>
</evidence>
<proteinExistence type="predicted"/>
<dbReference type="PANTHER" id="PTHR47396:SF1">
    <property type="entry name" value="ATP-DEPENDENT HELICASE IRC3-RELATED"/>
    <property type="match status" value="1"/>
</dbReference>
<keyword evidence="4" id="KW-0547">Nucleotide-binding</keyword>
<dbReference type="GO" id="GO:0016787">
    <property type="term" value="F:hydrolase activity"/>
    <property type="evidence" value="ECO:0007669"/>
    <property type="project" value="InterPro"/>
</dbReference>
<evidence type="ECO:0000259" key="2">
    <source>
        <dbReference type="PROSITE" id="PS51192"/>
    </source>
</evidence>
<dbReference type="SUPFAM" id="SSF52540">
    <property type="entry name" value="P-loop containing nucleoside triphosphate hydrolases"/>
    <property type="match status" value="1"/>
</dbReference>
<gene>
    <name evidence="4" type="ORF">FHP08_06595</name>
</gene>
<dbReference type="InterPro" id="IPR006935">
    <property type="entry name" value="Helicase/UvrB_N"/>
</dbReference>
<dbReference type="PANTHER" id="PTHR47396">
    <property type="entry name" value="TYPE I RESTRICTION ENZYME ECOKI R PROTEIN"/>
    <property type="match status" value="1"/>
</dbReference>
<evidence type="ECO:0000259" key="3">
    <source>
        <dbReference type="PROSITE" id="PS51194"/>
    </source>
</evidence>
<dbReference type="PROSITE" id="PS51192">
    <property type="entry name" value="HELICASE_ATP_BIND_1"/>
    <property type="match status" value="1"/>
</dbReference>
<dbReference type="SMART" id="SM00490">
    <property type="entry name" value="HELICc"/>
    <property type="match status" value="1"/>
</dbReference>
<dbReference type="GO" id="GO:0003677">
    <property type="term" value="F:DNA binding"/>
    <property type="evidence" value="ECO:0007669"/>
    <property type="project" value="InterPro"/>
</dbReference>
<dbReference type="InterPro" id="IPR027417">
    <property type="entry name" value="P-loop_NTPase"/>
</dbReference>
<dbReference type="Gene3D" id="3.40.50.300">
    <property type="entry name" value="P-loop containing nucleotide triphosphate hydrolases"/>
    <property type="match status" value="2"/>
</dbReference>
<dbReference type="OrthoDB" id="9804086at2"/>
<dbReference type="InterPro" id="IPR050742">
    <property type="entry name" value="Helicase_Restrict-Modif_Enz"/>
</dbReference>
<feature type="compositionally biased region" description="Basic and acidic residues" evidence="1">
    <location>
        <begin position="1"/>
        <end position="10"/>
    </location>
</feature>
<comment type="caution">
    <text evidence="4">The sequence shown here is derived from an EMBL/GenBank/DDBJ whole genome shotgun (WGS) entry which is preliminary data.</text>
</comment>
<dbReference type="Pfam" id="PF00271">
    <property type="entry name" value="Helicase_C"/>
    <property type="match status" value="1"/>
</dbReference>
<dbReference type="AlphaFoldDB" id="A0A5C8P1R5"/>
<name>A0A5C8P1R5_9BURK</name>
<dbReference type="InterPro" id="IPR014001">
    <property type="entry name" value="Helicase_ATP-bd"/>
</dbReference>
<evidence type="ECO:0000313" key="4">
    <source>
        <dbReference type="EMBL" id="TXL67272.1"/>
    </source>
</evidence>
<feature type="domain" description="Helicase C-terminal" evidence="3">
    <location>
        <begin position="225"/>
        <end position="382"/>
    </location>
</feature>
<dbReference type="GO" id="GO:0004386">
    <property type="term" value="F:helicase activity"/>
    <property type="evidence" value="ECO:0007669"/>
    <property type="project" value="UniProtKB-KW"/>
</dbReference>
<dbReference type="PROSITE" id="PS51194">
    <property type="entry name" value="HELICASE_CTER"/>
    <property type="match status" value="1"/>
</dbReference>
<protein>
    <submittedName>
        <fullName evidence="4">Helicase</fullName>
    </submittedName>
</protein>
<accession>A0A5C8P1R5</accession>
<reference evidence="4 5" key="1">
    <citation type="submission" date="2019-06" db="EMBL/GenBank/DDBJ databases">
        <title>Quisquiliibacterium sp. nov., isolated from a maize field.</title>
        <authorList>
            <person name="Lin S.-Y."/>
            <person name="Tsai C.-F."/>
            <person name="Young C.-C."/>
        </authorList>
    </citation>
    <scope>NUCLEOTIDE SEQUENCE [LARGE SCALE GENOMIC DNA]</scope>
    <source>
        <strain evidence="4 5">CC-CFT501</strain>
    </source>
</reference>
<dbReference type="Pfam" id="PF04851">
    <property type="entry name" value="ResIII"/>
    <property type="match status" value="1"/>
</dbReference>
<dbReference type="EMBL" id="VDUY01000002">
    <property type="protein sequence ID" value="TXL67272.1"/>
    <property type="molecule type" value="Genomic_DNA"/>
</dbReference>
<feature type="domain" description="Helicase ATP-binding" evidence="2">
    <location>
        <begin position="32"/>
        <end position="177"/>
    </location>
</feature>
<feature type="region of interest" description="Disordered" evidence="1">
    <location>
        <begin position="1"/>
        <end position="22"/>
    </location>
</feature>
<sequence length="512" mass="57106">MQADLLDRPTYESSTFPEPRPFQAAAHEKLRQGARDGHRCQLVMAPTGAGKTYLGLRVIHEALRRGKRAVFVCDRTTLIDQTSAAADRYGLSAHGVIQANHWRYSPDMPFQIASAQTLARRTWPEADVVVIDEVHTQLAAWTEHIPHCRAAVIGLSATPFSKGLGRLFTRIVNAVTMAELTESGVLVPMRVFSCTRPDMAGAETANGEWTEKAAEQRGMEIIGDVVTEWVRFGEGRKTIIFGATIAHCEALCRQFNDAGVMAGVFTAETTPAEREQLLSEYRKPDSLLRVLISVEALAKGFDVQDVGCVVDCRPLRKSLSTAIQMWGRGLRSSPETGKRDCILLDHSGNILRFAEDFERIFHEGLNALDAGEKLDKAIRRDEDADEAPKGCPKCGFTPFRRRCMACGYERGRLSLVDHEPGEMREVTIGKKKLADDRRHLWEQVATYARAHSAPDRQKGRASNLYRDIVGTWPPQAWSFEGTPNVPITRNVLNLIRSRNIAYNKARQKDRAA</sequence>
<dbReference type="GO" id="GO:0005524">
    <property type="term" value="F:ATP binding"/>
    <property type="evidence" value="ECO:0007669"/>
    <property type="project" value="InterPro"/>
</dbReference>
<organism evidence="4 5">
    <name type="scientific">Zeimonas arvi</name>
    <dbReference type="NCBI Taxonomy" id="2498847"/>
    <lineage>
        <taxon>Bacteria</taxon>
        <taxon>Pseudomonadati</taxon>
        <taxon>Pseudomonadota</taxon>
        <taxon>Betaproteobacteria</taxon>
        <taxon>Burkholderiales</taxon>
        <taxon>Burkholderiaceae</taxon>
        <taxon>Zeimonas</taxon>
    </lineage>
</organism>
<keyword evidence="4" id="KW-0067">ATP-binding</keyword>
<keyword evidence="4" id="KW-0347">Helicase</keyword>
<evidence type="ECO:0000313" key="5">
    <source>
        <dbReference type="Proteomes" id="UP000321548"/>
    </source>
</evidence>
<dbReference type="GO" id="GO:0005829">
    <property type="term" value="C:cytosol"/>
    <property type="evidence" value="ECO:0007669"/>
    <property type="project" value="TreeGrafter"/>
</dbReference>
<dbReference type="SMART" id="SM00487">
    <property type="entry name" value="DEXDc"/>
    <property type="match status" value="1"/>
</dbReference>
<keyword evidence="5" id="KW-1185">Reference proteome</keyword>